<gene>
    <name evidence="1" type="ORF">CES85_5477</name>
</gene>
<dbReference type="EMBL" id="CP022603">
    <property type="protein sequence ID" value="ASV84682.1"/>
    <property type="molecule type" value="Genomic_DNA"/>
</dbReference>
<sequence>MEAAMQTIDYVMRYGGHCRDCADEDGICPRDGTPCEPAPKRAVIEHTLKALEYGMSRGFIQSPFTRPVAPVEGLETVGRAGILRGVKGRTAAEFSEKDVPDFTEVVTRPQAEDIIAAKVEQERLRFEGELDKWMKIIGAGITGYQPEAYALMDLACQELVKLRADNAALTARVKELEVSRNEMDNIAYAAGFYQAECNLPEHTNAQEALKEYRHLKTLETQLAAARKALARAAYGFDQIHKSLMSNRPKQASGEVTAFFLADPSSQSN</sequence>
<dbReference type="AlphaFoldDB" id="A0A248UDJ5"/>
<organism evidence="1 2">
    <name type="scientific">Ochrobactrum quorumnocens</name>
    <dbReference type="NCBI Taxonomy" id="271865"/>
    <lineage>
        <taxon>Bacteria</taxon>
        <taxon>Pseudomonadati</taxon>
        <taxon>Pseudomonadota</taxon>
        <taxon>Alphaproteobacteria</taxon>
        <taxon>Hyphomicrobiales</taxon>
        <taxon>Brucellaceae</taxon>
        <taxon>Brucella/Ochrobactrum group</taxon>
        <taxon>Ochrobactrum</taxon>
    </lineage>
</organism>
<dbReference type="Proteomes" id="UP000215256">
    <property type="component" value="Chromosome 2"/>
</dbReference>
<reference evidence="1 2" key="1">
    <citation type="submission" date="2017-07" db="EMBL/GenBank/DDBJ databases">
        <title>Phylogenetic study on the rhizospheric bacterium Ochrobactrum sp. A44.</title>
        <authorList>
            <person name="Krzyzanowska D.M."/>
            <person name="Ossowicki A."/>
            <person name="Rajewska M."/>
            <person name="Maciag T."/>
            <person name="Kaczynski Z."/>
            <person name="Czerwicka M."/>
            <person name="Jafra S."/>
        </authorList>
    </citation>
    <scope>NUCLEOTIDE SEQUENCE [LARGE SCALE GENOMIC DNA]</scope>
    <source>
        <strain evidence="1 2">A44</strain>
    </source>
</reference>
<proteinExistence type="predicted"/>
<name>A0A248UDJ5_9HYPH</name>
<dbReference type="KEGG" id="och:CES85_5477"/>
<evidence type="ECO:0000313" key="2">
    <source>
        <dbReference type="Proteomes" id="UP000215256"/>
    </source>
</evidence>
<accession>A0A248UDJ5</accession>
<protein>
    <submittedName>
        <fullName evidence="1">Uncharacterized protein</fullName>
    </submittedName>
</protein>
<evidence type="ECO:0000313" key="1">
    <source>
        <dbReference type="EMBL" id="ASV84682.1"/>
    </source>
</evidence>